<dbReference type="PANTHER" id="PTHR30546:SF23">
    <property type="entry name" value="FLAVOPROTEIN-LIKE PROTEIN YCP4-RELATED"/>
    <property type="match status" value="1"/>
</dbReference>
<dbReference type="SUPFAM" id="SSF52218">
    <property type="entry name" value="Flavoproteins"/>
    <property type="match status" value="1"/>
</dbReference>
<gene>
    <name evidence="4" type="ORF">SOCE26_016250</name>
</gene>
<dbReference type="PROSITE" id="PS00201">
    <property type="entry name" value="FLAVODOXIN"/>
    <property type="match status" value="1"/>
</dbReference>
<dbReference type="GO" id="GO:0003955">
    <property type="term" value="F:NAD(P)H dehydrogenase (quinone) activity"/>
    <property type="evidence" value="ECO:0007669"/>
    <property type="project" value="TreeGrafter"/>
</dbReference>
<dbReference type="GO" id="GO:0009055">
    <property type="term" value="F:electron transfer activity"/>
    <property type="evidence" value="ECO:0007669"/>
    <property type="project" value="InterPro"/>
</dbReference>
<organism evidence="4 5">
    <name type="scientific">Sorangium cellulosum</name>
    <name type="common">Polyangium cellulosum</name>
    <dbReference type="NCBI Taxonomy" id="56"/>
    <lineage>
        <taxon>Bacteria</taxon>
        <taxon>Pseudomonadati</taxon>
        <taxon>Myxococcota</taxon>
        <taxon>Polyangia</taxon>
        <taxon>Polyangiales</taxon>
        <taxon>Polyangiaceae</taxon>
        <taxon>Sorangium</taxon>
    </lineage>
</organism>
<comment type="cofactor">
    <cofactor evidence="1">
        <name>FMN</name>
        <dbReference type="ChEBI" id="CHEBI:58210"/>
    </cofactor>
</comment>
<feature type="compositionally biased region" description="Basic and acidic residues" evidence="2">
    <location>
        <begin position="147"/>
        <end position="156"/>
    </location>
</feature>
<dbReference type="PANTHER" id="PTHR30546">
    <property type="entry name" value="FLAVODOXIN-RELATED PROTEIN WRBA-RELATED"/>
    <property type="match status" value="1"/>
</dbReference>
<evidence type="ECO:0000256" key="1">
    <source>
        <dbReference type="ARBA" id="ARBA00001917"/>
    </source>
</evidence>
<dbReference type="InterPro" id="IPR029039">
    <property type="entry name" value="Flavoprotein-like_sf"/>
</dbReference>
<dbReference type="OrthoDB" id="9801479at2"/>
<dbReference type="InterPro" id="IPR008254">
    <property type="entry name" value="Flavodoxin/NO_synth"/>
</dbReference>
<evidence type="ECO:0000313" key="5">
    <source>
        <dbReference type="Proteomes" id="UP000238348"/>
    </source>
</evidence>
<name>A0A2L0ELQ1_SORCE</name>
<evidence type="ECO:0000256" key="2">
    <source>
        <dbReference type="SAM" id="MobiDB-lite"/>
    </source>
</evidence>
<sequence length="194" mass="20459">MNVAVIFYSLYGGTAELAAAIAEGARQGGAAVRLRRVAELAPTDRWSEQERIRAAREHLASVPLAQRDDLVWADGIALGSPARYGAMSAQLGRFLDDARRLSGDLAGKVACVFCSPSPAPGAQRAALHSMIAPLLAHGALIQAPARAETERMDSAARPDSQPPPEPGRGPLGLDLPRARALGRRLALSAQRTRG</sequence>
<proteinExistence type="predicted"/>
<protein>
    <recommendedName>
        <fullName evidence="3">Flavodoxin-like domain-containing protein</fullName>
    </recommendedName>
</protein>
<feature type="region of interest" description="Disordered" evidence="2">
    <location>
        <begin position="145"/>
        <end position="175"/>
    </location>
</feature>
<dbReference type="GO" id="GO:0010181">
    <property type="term" value="F:FMN binding"/>
    <property type="evidence" value="ECO:0007669"/>
    <property type="project" value="InterPro"/>
</dbReference>
<dbReference type="Proteomes" id="UP000238348">
    <property type="component" value="Chromosome"/>
</dbReference>
<evidence type="ECO:0000259" key="3">
    <source>
        <dbReference type="PROSITE" id="PS50902"/>
    </source>
</evidence>
<dbReference type="EMBL" id="CP012673">
    <property type="protein sequence ID" value="AUX40226.1"/>
    <property type="molecule type" value="Genomic_DNA"/>
</dbReference>
<dbReference type="Pfam" id="PF03358">
    <property type="entry name" value="FMN_red"/>
    <property type="match status" value="1"/>
</dbReference>
<feature type="domain" description="Flavodoxin-like" evidence="3">
    <location>
        <begin position="3"/>
        <end position="186"/>
    </location>
</feature>
<dbReference type="GO" id="GO:0016020">
    <property type="term" value="C:membrane"/>
    <property type="evidence" value="ECO:0007669"/>
    <property type="project" value="TreeGrafter"/>
</dbReference>
<dbReference type="PROSITE" id="PS50902">
    <property type="entry name" value="FLAVODOXIN_LIKE"/>
    <property type="match status" value="1"/>
</dbReference>
<reference evidence="4 5" key="1">
    <citation type="submission" date="2015-09" db="EMBL/GenBank/DDBJ databases">
        <title>Sorangium comparison.</title>
        <authorList>
            <person name="Zaburannyi N."/>
            <person name="Bunk B."/>
            <person name="Overmann J."/>
            <person name="Mueller R."/>
        </authorList>
    </citation>
    <scope>NUCLEOTIDE SEQUENCE [LARGE SCALE GENOMIC DNA]</scope>
    <source>
        <strain evidence="4 5">So ce26</strain>
    </source>
</reference>
<evidence type="ECO:0000313" key="4">
    <source>
        <dbReference type="EMBL" id="AUX40226.1"/>
    </source>
</evidence>
<dbReference type="Gene3D" id="3.40.50.360">
    <property type="match status" value="1"/>
</dbReference>
<dbReference type="InterPro" id="IPR001226">
    <property type="entry name" value="Flavodoxin_CS"/>
</dbReference>
<dbReference type="AlphaFoldDB" id="A0A2L0ELQ1"/>
<dbReference type="InterPro" id="IPR005025">
    <property type="entry name" value="FMN_Rdtase-like_dom"/>
</dbReference>
<accession>A0A2L0ELQ1</accession>